<gene>
    <name evidence="1" type="ORF">GMARGA_LOCUS222</name>
</gene>
<organism evidence="1 2">
    <name type="scientific">Gigaspora margarita</name>
    <dbReference type="NCBI Taxonomy" id="4874"/>
    <lineage>
        <taxon>Eukaryota</taxon>
        <taxon>Fungi</taxon>
        <taxon>Fungi incertae sedis</taxon>
        <taxon>Mucoromycota</taxon>
        <taxon>Glomeromycotina</taxon>
        <taxon>Glomeromycetes</taxon>
        <taxon>Diversisporales</taxon>
        <taxon>Gigasporaceae</taxon>
        <taxon>Gigaspora</taxon>
    </lineage>
</organism>
<sequence length="276" mass="32619">MESCSSGKCPEYNGCNIRTEKILVLKINKSKHSYLYTEPYEPIVHGTFGIDQPEPLDMFIIQYLKQIIKNSFYIKGFGHPDYDEIQTKLKRRTNKKYIEAQLKAYISRLNSDRISINPCIEQPNSADHKKWSDYIQEAKKYSEEMRRNADWVLVGVLINQTNMIMQLWKNKKFKDENKCKKDLMTNLTNSIPDNISVTQFGRCKQVYDHIFDLILKLEDQKIPMKTWYPLLNKAGITYRFLHDSNFKKKKKFNLYEEFIDLLVSKCKKSLTNAVQL</sequence>
<reference evidence="1 2" key="1">
    <citation type="submission" date="2021-06" db="EMBL/GenBank/DDBJ databases">
        <authorList>
            <person name="Kallberg Y."/>
            <person name="Tangrot J."/>
            <person name="Rosling A."/>
        </authorList>
    </citation>
    <scope>NUCLEOTIDE SEQUENCE [LARGE SCALE GENOMIC DNA]</scope>
    <source>
        <strain evidence="1 2">120-4 pot B 10/14</strain>
    </source>
</reference>
<evidence type="ECO:0000313" key="2">
    <source>
        <dbReference type="Proteomes" id="UP000789901"/>
    </source>
</evidence>
<keyword evidence="2" id="KW-1185">Reference proteome</keyword>
<evidence type="ECO:0000313" key="1">
    <source>
        <dbReference type="EMBL" id="CAG8459283.1"/>
    </source>
</evidence>
<dbReference type="Proteomes" id="UP000789901">
    <property type="component" value="Unassembled WGS sequence"/>
</dbReference>
<protein>
    <submittedName>
        <fullName evidence="1">27161_t:CDS:1</fullName>
    </submittedName>
</protein>
<dbReference type="EMBL" id="CAJVQB010000025">
    <property type="protein sequence ID" value="CAG8459283.1"/>
    <property type="molecule type" value="Genomic_DNA"/>
</dbReference>
<name>A0ABM8VW05_GIGMA</name>
<accession>A0ABM8VW05</accession>
<comment type="caution">
    <text evidence="1">The sequence shown here is derived from an EMBL/GenBank/DDBJ whole genome shotgun (WGS) entry which is preliminary data.</text>
</comment>
<proteinExistence type="predicted"/>